<accession>A0A2Z4H2H4</accession>
<sequence>MPTGHVEADGEKYTYLPGDLNRPRVANQVVDALCRCVMSSSVVGCRRAPTGGRGGGVSRGPLGWLAVATLSPRGNVRASGSGTAENVTQARERSNTEAVGLCKRPLRGATAGGGWAVGSTVMGAGRLAFGGRPSR</sequence>
<organism evidence="2">
    <name type="scientific">Human herpesvirus 1</name>
    <name type="common">HHV-1</name>
    <name type="synonym">Human herpes simplex virus 1</name>
    <dbReference type="NCBI Taxonomy" id="10298"/>
    <lineage>
        <taxon>Viruses</taxon>
        <taxon>Duplodnaviria</taxon>
        <taxon>Heunggongvirae</taxon>
        <taxon>Peploviricota</taxon>
        <taxon>Herviviricetes</taxon>
        <taxon>Herpesvirales</taxon>
        <taxon>Orthoherpesviridae</taxon>
        <taxon>Alphaherpesvirinae</taxon>
        <taxon>Simplexvirus</taxon>
        <taxon>Simplexvirus humanalpha1</taxon>
    </lineage>
</organism>
<proteinExistence type="predicted"/>
<reference evidence="2" key="1">
    <citation type="journal article" date="2018" name="MSphere">
        <title>Ultrasensitive Capture of Human Herpes Simplex Virus Genomes Directly from Clinical Samples Reveals Extraordinarily Limited Evolution in Cell Culture.</title>
        <authorList>
            <person name="Greninger A.L."/>
            <person name="Roychoudhury P."/>
            <person name="Xie H."/>
            <person name="Casto A."/>
            <person name="Cent A."/>
            <person name="Pepper G."/>
            <person name="Koelle D.M."/>
            <person name="Huang M.L."/>
            <person name="Wald A."/>
            <person name="Johnston C."/>
            <person name="Jerome K.R."/>
        </authorList>
    </citation>
    <scope>NUCLEOTIDE SEQUENCE</scope>
    <source>
        <strain evidence="2">2010-25244</strain>
    </source>
</reference>
<evidence type="ECO:0000313" key="2">
    <source>
        <dbReference type="EMBL" id="AWW08942.1"/>
    </source>
</evidence>
<feature type="compositionally biased region" description="Polar residues" evidence="1">
    <location>
        <begin position="78"/>
        <end position="89"/>
    </location>
</feature>
<evidence type="ECO:0000256" key="1">
    <source>
        <dbReference type="SAM" id="MobiDB-lite"/>
    </source>
</evidence>
<dbReference type="EMBL" id="MG999850">
    <property type="protein sequence ID" value="AWW08942.1"/>
    <property type="molecule type" value="Genomic_DNA"/>
</dbReference>
<feature type="region of interest" description="Disordered" evidence="1">
    <location>
        <begin position="75"/>
        <end position="99"/>
    </location>
</feature>
<protein>
    <submittedName>
        <fullName evidence="2">Uncharacterized protein</fullName>
    </submittedName>
</protein>
<organismHost>
    <name type="scientific">Homo sapiens</name>
    <name type="common">Human</name>
    <dbReference type="NCBI Taxonomy" id="9606"/>
</organismHost>
<name>A0A2Z4H2H4_HHV1</name>